<evidence type="ECO:0000313" key="2">
    <source>
        <dbReference type="Proteomes" id="UP000057737"/>
    </source>
</evidence>
<accession>A0A125Q9P4</accession>
<organism evidence="1 2">
    <name type="scientific">Bradyrhizobium macuxiense</name>
    <dbReference type="NCBI Taxonomy" id="1755647"/>
    <lineage>
        <taxon>Bacteria</taxon>
        <taxon>Pseudomonadati</taxon>
        <taxon>Pseudomonadota</taxon>
        <taxon>Alphaproteobacteria</taxon>
        <taxon>Hyphomicrobiales</taxon>
        <taxon>Nitrobacteraceae</taxon>
        <taxon>Bradyrhizobium</taxon>
    </lineage>
</organism>
<dbReference type="Proteomes" id="UP000057737">
    <property type="component" value="Unassembled WGS sequence"/>
</dbReference>
<proteinExistence type="predicted"/>
<keyword evidence="2" id="KW-1185">Reference proteome</keyword>
<protein>
    <recommendedName>
        <fullName evidence="3">Nucleotidyltransferase AbiEii toxin of type IV toxin-antitoxin system</fullName>
    </recommendedName>
</protein>
<comment type="caution">
    <text evidence="1">The sequence shown here is derived from an EMBL/GenBank/DDBJ whole genome shotgun (WGS) entry which is preliminary data.</text>
</comment>
<evidence type="ECO:0008006" key="3">
    <source>
        <dbReference type="Google" id="ProtNLM"/>
    </source>
</evidence>
<dbReference type="EMBL" id="LNCU01000039">
    <property type="protein sequence ID" value="KWV58067.1"/>
    <property type="molecule type" value="Genomic_DNA"/>
</dbReference>
<name>A0A125Q9P4_9BRAD</name>
<dbReference type="InterPro" id="IPR014942">
    <property type="entry name" value="AbiEii"/>
</dbReference>
<dbReference type="Gene3D" id="3.10.450.620">
    <property type="entry name" value="JHP933, nucleotidyltransferase-like core domain"/>
    <property type="match status" value="1"/>
</dbReference>
<dbReference type="Pfam" id="PF08843">
    <property type="entry name" value="AbiEii"/>
    <property type="match status" value="1"/>
</dbReference>
<dbReference type="AlphaFoldDB" id="A0A125Q9P4"/>
<evidence type="ECO:0000313" key="1">
    <source>
        <dbReference type="EMBL" id="KWV58067.1"/>
    </source>
</evidence>
<dbReference type="OrthoDB" id="9780929at2"/>
<dbReference type="RefSeq" id="WP_066503709.1">
    <property type="nucleotide sequence ID" value="NZ_LNCU01000039.1"/>
</dbReference>
<sequence length="353" mass="39497">MNDLSQITRASAEDRRGLFQQAGQRLACAPENIEKDFWVCWTLDVLYNKAGIKPRLLFKGGTSLSKAFDLIQRFSEDIDITVFRTDLLGEDFPSDDELRAMGSKQRSRKLDEIKERCSGFINGDFRDALTKVAASELEGHKFKIEPDTEDPDGQSLLFHYPSAFTGSDEGYVRRLVKIESGAKSALDPHEAKTIAPYSATEAEGLNLAVSNVLTIKPGRTFWDKIIILHGQRHWFENKGSLYKDGQRLSRHYYDAYRLLASDHGKSAITDLELAESCAQHARLYFNRKPLDLDLAAPGTFGIVPAGGMLAPLKTDYEKMAGMIFGEVPPFDEMIERIAEAETTLNTKPNPEPA</sequence>
<gene>
    <name evidence="1" type="ORF">AS156_35130</name>
</gene>
<reference evidence="1 2" key="1">
    <citation type="submission" date="2015-11" db="EMBL/GenBank/DDBJ databases">
        <title>Draft Genome Sequence of the Strain BR 10303 (Bradyrhizobium sp.) isolated from nodules of Centrolobium paraense.</title>
        <authorList>
            <person name="Zelli J.E."/>
            <person name="Simoes-Araujo J.L."/>
            <person name="Barauna A.C."/>
            <person name="Silva K."/>
        </authorList>
    </citation>
    <scope>NUCLEOTIDE SEQUENCE [LARGE SCALE GENOMIC DNA]</scope>
    <source>
        <strain evidence="1 2">BR 10303</strain>
    </source>
</reference>